<organism evidence="1 2">
    <name type="scientific">Hypsizygus marmoreus</name>
    <name type="common">White beech mushroom</name>
    <name type="synonym">Agaricus marmoreus</name>
    <dbReference type="NCBI Taxonomy" id="39966"/>
    <lineage>
        <taxon>Eukaryota</taxon>
        <taxon>Fungi</taxon>
        <taxon>Dikarya</taxon>
        <taxon>Basidiomycota</taxon>
        <taxon>Agaricomycotina</taxon>
        <taxon>Agaricomycetes</taxon>
        <taxon>Agaricomycetidae</taxon>
        <taxon>Agaricales</taxon>
        <taxon>Tricholomatineae</taxon>
        <taxon>Lyophyllaceae</taxon>
        <taxon>Hypsizygus</taxon>
    </lineage>
</organism>
<dbReference type="AlphaFoldDB" id="A0A369JYX2"/>
<dbReference type="Proteomes" id="UP000076154">
    <property type="component" value="Unassembled WGS sequence"/>
</dbReference>
<keyword evidence="2" id="KW-1185">Reference proteome</keyword>
<sequence length="103" mass="11141">MAPPTAAAMTRGQGLNELATESTIALLAFSSMTIHGLASYQGTQVPFTLHRSTSFPSRRITAVDTVVCGEMEEWDSMPLPVGKPHLELELGEFLEDGRIGFAF</sequence>
<dbReference type="InParanoid" id="A0A369JYX2"/>
<name>A0A369JYX2_HYPMA</name>
<evidence type="ECO:0000313" key="2">
    <source>
        <dbReference type="Proteomes" id="UP000076154"/>
    </source>
</evidence>
<reference evidence="1" key="1">
    <citation type="submission" date="2018-04" db="EMBL/GenBank/DDBJ databases">
        <title>Whole genome sequencing of Hypsizygus marmoreus.</title>
        <authorList>
            <person name="Choi I.-G."/>
            <person name="Min B."/>
            <person name="Kim J.-G."/>
            <person name="Kim S."/>
            <person name="Oh Y.-L."/>
            <person name="Kong W.-S."/>
            <person name="Park H."/>
            <person name="Jeong J."/>
            <person name="Song E.-S."/>
        </authorList>
    </citation>
    <scope>NUCLEOTIDE SEQUENCE [LARGE SCALE GENOMIC DNA]</scope>
    <source>
        <strain evidence="1">51987-8</strain>
    </source>
</reference>
<dbReference type="EMBL" id="LUEZ02000040">
    <property type="protein sequence ID" value="RDB25555.1"/>
    <property type="molecule type" value="Genomic_DNA"/>
</dbReference>
<comment type="caution">
    <text evidence="1">The sequence shown here is derived from an EMBL/GenBank/DDBJ whole genome shotgun (WGS) entry which is preliminary data.</text>
</comment>
<protein>
    <submittedName>
        <fullName evidence="1">Uncharacterized protein</fullName>
    </submittedName>
</protein>
<gene>
    <name evidence="1" type="ORF">Hypma_006387</name>
</gene>
<evidence type="ECO:0000313" key="1">
    <source>
        <dbReference type="EMBL" id="RDB25555.1"/>
    </source>
</evidence>
<proteinExistence type="predicted"/>
<accession>A0A369JYX2</accession>